<dbReference type="STRING" id="393003.SAMN05660461_1175"/>
<protein>
    <submittedName>
        <fullName evidence="2">DinB superfamily protein</fullName>
    </submittedName>
</protein>
<accession>A0A1T5NDB0</accession>
<reference evidence="2 3" key="1">
    <citation type="submission" date="2017-02" db="EMBL/GenBank/DDBJ databases">
        <authorList>
            <person name="Peterson S.W."/>
        </authorList>
    </citation>
    <scope>NUCLEOTIDE SEQUENCE [LARGE SCALE GENOMIC DNA]</scope>
    <source>
        <strain evidence="2 3">DSM 18108</strain>
    </source>
</reference>
<dbReference type="RefSeq" id="WP_079468458.1">
    <property type="nucleotide sequence ID" value="NZ_FUZZ01000001.1"/>
</dbReference>
<organism evidence="2 3">
    <name type="scientific">Chitinophaga ginsengisegetis</name>
    <dbReference type="NCBI Taxonomy" id="393003"/>
    <lineage>
        <taxon>Bacteria</taxon>
        <taxon>Pseudomonadati</taxon>
        <taxon>Bacteroidota</taxon>
        <taxon>Chitinophagia</taxon>
        <taxon>Chitinophagales</taxon>
        <taxon>Chitinophagaceae</taxon>
        <taxon>Chitinophaga</taxon>
    </lineage>
</organism>
<proteinExistence type="predicted"/>
<dbReference type="Pfam" id="PF12867">
    <property type="entry name" value="DinB_2"/>
    <property type="match status" value="1"/>
</dbReference>
<dbReference type="InterPro" id="IPR024775">
    <property type="entry name" value="DinB-like"/>
</dbReference>
<evidence type="ECO:0000259" key="1">
    <source>
        <dbReference type="Pfam" id="PF12867"/>
    </source>
</evidence>
<name>A0A1T5NDB0_9BACT</name>
<dbReference type="EMBL" id="FUZZ01000001">
    <property type="protein sequence ID" value="SKC98374.1"/>
    <property type="molecule type" value="Genomic_DNA"/>
</dbReference>
<dbReference type="AlphaFoldDB" id="A0A1T5NDB0"/>
<dbReference type="Proteomes" id="UP000190166">
    <property type="component" value="Unassembled WGS sequence"/>
</dbReference>
<evidence type="ECO:0000313" key="3">
    <source>
        <dbReference type="Proteomes" id="UP000190166"/>
    </source>
</evidence>
<sequence length="167" mass="18710">MRQELLLEITTTGDTLQQLLTSFDEEQLNKVPFEGSWTAAQVASHICKAGDCGVLYGGAVPTDRQPDKKVPAVKSLFLNFDIKMKAPEMILPEEGYLPKDAVLQDAAATWQKLTTAANTVNLTEECTSFEVPGFGPFTRLEWIQFINIHTQRHIQQLQRIYDTVVKA</sequence>
<dbReference type="InterPro" id="IPR034660">
    <property type="entry name" value="DinB/YfiT-like"/>
</dbReference>
<keyword evidence="3" id="KW-1185">Reference proteome</keyword>
<gene>
    <name evidence="2" type="ORF">SAMN05660461_1175</name>
</gene>
<dbReference type="Gene3D" id="1.20.120.450">
    <property type="entry name" value="dinb family like domain"/>
    <property type="match status" value="1"/>
</dbReference>
<evidence type="ECO:0000313" key="2">
    <source>
        <dbReference type="EMBL" id="SKC98374.1"/>
    </source>
</evidence>
<feature type="domain" description="DinB-like" evidence="1">
    <location>
        <begin position="10"/>
        <end position="157"/>
    </location>
</feature>
<dbReference type="SUPFAM" id="SSF109854">
    <property type="entry name" value="DinB/YfiT-like putative metalloenzymes"/>
    <property type="match status" value="1"/>
</dbReference>